<protein>
    <recommendedName>
        <fullName evidence="2">PpiC domain-containing protein</fullName>
    </recommendedName>
</protein>
<feature type="domain" description="PpiC" evidence="2">
    <location>
        <begin position="123"/>
        <end position="236"/>
    </location>
</feature>
<dbReference type="GO" id="GO:0003755">
    <property type="term" value="F:peptidyl-prolyl cis-trans isomerase activity"/>
    <property type="evidence" value="ECO:0007669"/>
    <property type="project" value="InterPro"/>
</dbReference>
<feature type="chain" id="PRO_5012510710" description="PpiC domain-containing protein" evidence="1">
    <location>
        <begin position="26"/>
        <end position="268"/>
    </location>
</feature>
<keyword evidence="1" id="KW-0732">Signal</keyword>
<evidence type="ECO:0000313" key="4">
    <source>
        <dbReference type="Proteomes" id="UP000202440"/>
    </source>
</evidence>
<keyword evidence="4" id="KW-1185">Reference proteome</keyword>
<accession>A0A222FN40</accession>
<dbReference type="Proteomes" id="UP000202440">
    <property type="component" value="Chromosome"/>
</dbReference>
<dbReference type="EMBL" id="CP022530">
    <property type="protein sequence ID" value="ASP40169.1"/>
    <property type="molecule type" value="Genomic_DNA"/>
</dbReference>
<organism evidence="3 4">
    <name type="scientific">Bacterioplanes sanyensis</name>
    <dbReference type="NCBI Taxonomy" id="1249553"/>
    <lineage>
        <taxon>Bacteria</taxon>
        <taxon>Pseudomonadati</taxon>
        <taxon>Pseudomonadota</taxon>
        <taxon>Gammaproteobacteria</taxon>
        <taxon>Oceanospirillales</taxon>
        <taxon>Oceanospirillaceae</taxon>
        <taxon>Bacterioplanes</taxon>
    </lineage>
</organism>
<gene>
    <name evidence="3" type="ORF">CHH28_16455</name>
</gene>
<dbReference type="SUPFAM" id="SSF109998">
    <property type="entry name" value="Triger factor/SurA peptide-binding domain-like"/>
    <property type="match status" value="1"/>
</dbReference>
<reference evidence="3 4" key="1">
    <citation type="submission" date="2017-07" db="EMBL/GenBank/DDBJ databases">
        <title>Annotated genome sequence of Bacterioplanes sanyensis isolated from Red Sea.</title>
        <authorList>
            <person name="Rehman Z.U."/>
        </authorList>
    </citation>
    <scope>NUCLEOTIDE SEQUENCE [LARGE SCALE GENOMIC DNA]</scope>
    <source>
        <strain evidence="3 4">NV9</strain>
    </source>
</reference>
<dbReference type="AlphaFoldDB" id="A0A222FN40"/>
<evidence type="ECO:0000256" key="1">
    <source>
        <dbReference type="SAM" id="SignalP"/>
    </source>
</evidence>
<dbReference type="PROSITE" id="PS51257">
    <property type="entry name" value="PROKAR_LIPOPROTEIN"/>
    <property type="match status" value="1"/>
</dbReference>
<dbReference type="OrthoDB" id="6316289at2"/>
<name>A0A222FN40_9GAMM</name>
<dbReference type="Pfam" id="PF13145">
    <property type="entry name" value="Rotamase_2"/>
    <property type="match status" value="1"/>
</dbReference>
<evidence type="ECO:0000313" key="3">
    <source>
        <dbReference type="EMBL" id="ASP40169.1"/>
    </source>
</evidence>
<dbReference type="InterPro" id="IPR027304">
    <property type="entry name" value="Trigger_fact/SurA_dom_sf"/>
</dbReference>
<feature type="signal peptide" evidence="1">
    <location>
        <begin position="1"/>
        <end position="25"/>
    </location>
</feature>
<dbReference type="InterPro" id="IPR000297">
    <property type="entry name" value="PPIase_PpiC"/>
</dbReference>
<dbReference type="KEGG" id="bsan:CHH28_16455"/>
<proteinExistence type="predicted"/>
<evidence type="ECO:0000259" key="2">
    <source>
        <dbReference type="Pfam" id="PF13145"/>
    </source>
</evidence>
<dbReference type="RefSeq" id="WP_094061340.1">
    <property type="nucleotide sequence ID" value="NZ_CP022530.1"/>
</dbReference>
<sequence>MRVIATALSLAVVLAACSKAPQPTAASSNDDPALVKAGQFQIHQSELDYQAGRILSQNANANWDDDAEKALLDSLALTAAMASEQQALMSESELRELDAAVKLHRLELLAKRYMLEQMPKRQPTRAEVEAYYEKHKASLGEPASYQVTQYQLQPGCAELGELAKQHQLEGDALVQLSRHSCVTSRKQQRQEFAAIAAKLPADPQMQVGYWVQTQQGASVWVLDQFRASSIPPLSDVAADIRQRLAPMYLKQSLQQVRETLNKDIEYLD</sequence>